<dbReference type="EC" id="2.1.1.-" evidence="3"/>
<evidence type="ECO:0000313" key="4">
    <source>
        <dbReference type="Proteomes" id="UP000289862"/>
    </source>
</evidence>
<sequence>MLRIIAGKYRNLKLKQPDNQITRATTDKVREAVFSSLQFKIQDANCLDLFSGSGAWSIEAMSRGANYVDAIEINKNAYKIIQDNINYVKETGIKTWNIDALFFLEKTTNQYDFIFIDAPYKKTNLVNQALNLIEQKNLLQEDGEIIIETDQFKEINLPTSFEIYKHKKYGKIDILYVFKTSN</sequence>
<dbReference type="NCBIfam" id="TIGR00095">
    <property type="entry name" value="16S rRNA (guanine(966)-N(2))-methyltransferase RsmD"/>
    <property type="match status" value="1"/>
</dbReference>
<dbReference type="Pfam" id="PF03602">
    <property type="entry name" value="Cons_hypoth95"/>
    <property type="match status" value="1"/>
</dbReference>
<dbReference type="Gene3D" id="3.40.50.150">
    <property type="entry name" value="Vaccinia Virus protein VP39"/>
    <property type="match status" value="1"/>
</dbReference>
<dbReference type="SUPFAM" id="SSF53335">
    <property type="entry name" value="S-adenosyl-L-methionine-dependent methyltransferases"/>
    <property type="match status" value="1"/>
</dbReference>
<accession>A0A449AZ65</accession>
<proteinExistence type="predicted"/>
<name>A0A449AZ65_9BACT</name>
<dbReference type="InterPro" id="IPR029063">
    <property type="entry name" value="SAM-dependent_MTases_sf"/>
</dbReference>
<dbReference type="AlphaFoldDB" id="A0A449AZ65"/>
<keyword evidence="4" id="KW-1185">Reference proteome</keyword>
<dbReference type="RefSeq" id="WP_119571824.1">
    <property type="nucleotide sequence ID" value="NZ_LR215031.1"/>
</dbReference>
<evidence type="ECO:0000256" key="1">
    <source>
        <dbReference type="ARBA" id="ARBA00022603"/>
    </source>
</evidence>
<dbReference type="EC" id="2.1.1.171" evidence="3"/>
<keyword evidence="1 3" id="KW-0489">Methyltransferase</keyword>
<protein>
    <submittedName>
        <fullName evidence="3">Methyltransferase</fullName>
        <ecNumber evidence="3">2.1.1.-</ecNumber>
        <ecNumber evidence="3">2.1.1.171</ecNumber>
    </submittedName>
</protein>
<gene>
    <name evidence="3" type="primary">MCYN0472</name>
    <name evidence="3" type="ORF">NCTC10186_00253</name>
</gene>
<dbReference type="PIRSF" id="PIRSF004553">
    <property type="entry name" value="CHP00095"/>
    <property type="match status" value="1"/>
</dbReference>
<organism evidence="3 4">
    <name type="scientific">Mycoplasmopsis gallopavonis</name>
    <dbReference type="NCBI Taxonomy" id="76629"/>
    <lineage>
        <taxon>Bacteria</taxon>
        <taxon>Bacillati</taxon>
        <taxon>Mycoplasmatota</taxon>
        <taxon>Mycoplasmoidales</taxon>
        <taxon>Metamycoplasmataceae</taxon>
        <taxon>Mycoplasmopsis</taxon>
    </lineage>
</organism>
<dbReference type="Proteomes" id="UP000289862">
    <property type="component" value="Chromosome"/>
</dbReference>
<dbReference type="InterPro" id="IPR004398">
    <property type="entry name" value="RNA_MeTrfase_RsmD"/>
</dbReference>
<dbReference type="PANTHER" id="PTHR43542:SF1">
    <property type="entry name" value="METHYLTRANSFERASE"/>
    <property type="match status" value="1"/>
</dbReference>
<reference evidence="3 4" key="1">
    <citation type="submission" date="2019-01" db="EMBL/GenBank/DDBJ databases">
        <authorList>
            <consortium name="Pathogen Informatics"/>
        </authorList>
    </citation>
    <scope>NUCLEOTIDE SEQUENCE [LARGE SCALE GENOMIC DNA]</scope>
    <source>
        <strain evidence="3 4">NCTC10186</strain>
    </source>
</reference>
<dbReference type="CDD" id="cd02440">
    <property type="entry name" value="AdoMet_MTases"/>
    <property type="match status" value="1"/>
</dbReference>
<evidence type="ECO:0000256" key="2">
    <source>
        <dbReference type="ARBA" id="ARBA00022679"/>
    </source>
</evidence>
<dbReference type="EMBL" id="LR215031">
    <property type="protein sequence ID" value="VEU72782.1"/>
    <property type="molecule type" value="Genomic_DNA"/>
</dbReference>
<dbReference type="GO" id="GO:0052913">
    <property type="term" value="F:16S rRNA (guanine(966)-N(2))-methyltransferase activity"/>
    <property type="evidence" value="ECO:0007669"/>
    <property type="project" value="UniProtKB-EC"/>
</dbReference>
<dbReference type="PANTHER" id="PTHR43542">
    <property type="entry name" value="METHYLTRANSFERASE"/>
    <property type="match status" value="1"/>
</dbReference>
<dbReference type="KEGG" id="mgal:NCTC10186_00253"/>
<dbReference type="OrthoDB" id="9803017at2"/>
<keyword evidence="2 3" id="KW-0808">Transferase</keyword>
<evidence type="ECO:0000313" key="3">
    <source>
        <dbReference type="EMBL" id="VEU72782.1"/>
    </source>
</evidence>